<reference evidence="1" key="1">
    <citation type="submission" date="2014-10" db="EMBL/GenBank/DDBJ databases">
        <title>Genome sequencing of Vibrio caribbeanicus T14.</title>
        <authorList>
            <person name="Chan K.-G."/>
            <person name="Mohamad N.I."/>
        </authorList>
    </citation>
    <scope>NUCLEOTIDE SEQUENCE</scope>
    <source>
        <strain evidence="1">T14</strain>
    </source>
</reference>
<gene>
    <name evidence="1" type="ORF">NM09_05530</name>
</gene>
<evidence type="ECO:0000313" key="2">
    <source>
        <dbReference type="Proteomes" id="UP000030421"/>
    </source>
</evidence>
<sequence>MKWSVGILVAVWSSLLFAEVVKEESAESFIKVNMTLELDGVERSIDQTRESLDQIGVALGQIALSDNLNADQQRMLGDTIENLNQLVHLSKSSVESLPQAFERSKQTISDESKVFMDDLRFKVLLVVAAIGLVVVLVIAAIGWFILRPMQSSLVAVTQNIASMAGAIKTTADALDSISNQQGEIAKRLERHVDSADKS</sequence>
<evidence type="ECO:0000313" key="1">
    <source>
        <dbReference type="EMBL" id="KHD26205.1"/>
    </source>
</evidence>
<comment type="caution">
    <text evidence="1">The sequence shown here is derived from an EMBL/GenBank/DDBJ whole genome shotgun (WGS) entry which is preliminary data.</text>
</comment>
<proteinExistence type="predicted"/>
<dbReference type="EMBL" id="JRWR01000003">
    <property type="protein sequence ID" value="KHD26205.1"/>
    <property type="molecule type" value="Genomic_DNA"/>
</dbReference>
<keyword evidence="2" id="KW-1185">Reference proteome</keyword>
<name>A0ACC4NZX0_9VIBR</name>
<protein>
    <submittedName>
        <fullName evidence="1">Membrane protein</fullName>
    </submittedName>
</protein>
<organism evidence="1 2">
    <name type="scientific">Vibrio caribbeanicus</name>
    <dbReference type="NCBI Taxonomy" id="701175"/>
    <lineage>
        <taxon>Bacteria</taxon>
        <taxon>Pseudomonadati</taxon>
        <taxon>Pseudomonadota</taxon>
        <taxon>Gammaproteobacteria</taxon>
        <taxon>Vibrionales</taxon>
        <taxon>Vibrionaceae</taxon>
        <taxon>Vibrio</taxon>
    </lineage>
</organism>
<dbReference type="Proteomes" id="UP000030421">
    <property type="component" value="Unassembled WGS sequence"/>
</dbReference>
<accession>A0ACC4NZX0</accession>